<dbReference type="InterPro" id="IPR000515">
    <property type="entry name" value="MetI-like"/>
</dbReference>
<comment type="similarity">
    <text evidence="7">Belongs to the binding-protein-dependent transport system permease family.</text>
</comment>
<feature type="domain" description="ABC transmembrane type-1" evidence="8">
    <location>
        <begin position="65"/>
        <end position="279"/>
    </location>
</feature>
<dbReference type="Pfam" id="PF00528">
    <property type="entry name" value="BPD_transp_1"/>
    <property type="match status" value="1"/>
</dbReference>
<accession>A0A3D8PIN3</accession>
<organism evidence="9 10">
    <name type="scientific">Oceanobacillus chungangensis</name>
    <dbReference type="NCBI Taxonomy" id="1229152"/>
    <lineage>
        <taxon>Bacteria</taxon>
        <taxon>Bacillati</taxon>
        <taxon>Bacillota</taxon>
        <taxon>Bacilli</taxon>
        <taxon>Bacillales</taxon>
        <taxon>Bacillaceae</taxon>
        <taxon>Oceanobacillus</taxon>
    </lineage>
</organism>
<name>A0A3D8PIN3_9BACI</name>
<evidence type="ECO:0000256" key="6">
    <source>
        <dbReference type="ARBA" id="ARBA00023136"/>
    </source>
</evidence>
<keyword evidence="5 7" id="KW-1133">Transmembrane helix</keyword>
<dbReference type="GO" id="GO:0055085">
    <property type="term" value="P:transmembrane transport"/>
    <property type="evidence" value="ECO:0007669"/>
    <property type="project" value="InterPro"/>
</dbReference>
<feature type="transmembrane region" description="Helical" evidence="7">
    <location>
        <begin position="7"/>
        <end position="32"/>
    </location>
</feature>
<dbReference type="GO" id="GO:0005886">
    <property type="term" value="C:plasma membrane"/>
    <property type="evidence" value="ECO:0007669"/>
    <property type="project" value="UniProtKB-SubCell"/>
</dbReference>
<keyword evidence="4 7" id="KW-0812">Transmembrane</keyword>
<dbReference type="PROSITE" id="PS50928">
    <property type="entry name" value="ABC_TM1"/>
    <property type="match status" value="1"/>
</dbReference>
<dbReference type="Proteomes" id="UP000256520">
    <property type="component" value="Unassembled WGS sequence"/>
</dbReference>
<dbReference type="InterPro" id="IPR035906">
    <property type="entry name" value="MetI-like_sf"/>
</dbReference>
<keyword evidence="6 7" id="KW-0472">Membrane</keyword>
<evidence type="ECO:0000256" key="7">
    <source>
        <dbReference type="RuleBase" id="RU363032"/>
    </source>
</evidence>
<dbReference type="PANTHER" id="PTHR30193">
    <property type="entry name" value="ABC TRANSPORTER PERMEASE PROTEIN"/>
    <property type="match status" value="1"/>
</dbReference>
<evidence type="ECO:0000313" key="10">
    <source>
        <dbReference type="Proteomes" id="UP000256520"/>
    </source>
</evidence>
<evidence type="ECO:0000259" key="8">
    <source>
        <dbReference type="PROSITE" id="PS50928"/>
    </source>
</evidence>
<dbReference type="RefSeq" id="WP_115750911.1">
    <property type="nucleotide sequence ID" value="NZ_PIOD01000025.1"/>
</dbReference>
<keyword evidence="2 7" id="KW-0813">Transport</keyword>
<evidence type="ECO:0000313" key="9">
    <source>
        <dbReference type="EMBL" id="RDW15347.1"/>
    </source>
</evidence>
<dbReference type="Gene3D" id="1.10.3720.10">
    <property type="entry name" value="MetI-like"/>
    <property type="match status" value="1"/>
</dbReference>
<dbReference type="SUPFAM" id="SSF161098">
    <property type="entry name" value="MetI-like"/>
    <property type="match status" value="1"/>
</dbReference>
<evidence type="ECO:0000256" key="1">
    <source>
        <dbReference type="ARBA" id="ARBA00004651"/>
    </source>
</evidence>
<keyword evidence="3" id="KW-1003">Cell membrane</keyword>
<protein>
    <submittedName>
        <fullName evidence="9">Sugar ABC transporter permease</fullName>
    </submittedName>
</protein>
<reference evidence="10" key="1">
    <citation type="submission" date="2017-11" db="EMBL/GenBank/DDBJ databases">
        <authorList>
            <person name="Zhu W."/>
        </authorList>
    </citation>
    <scope>NUCLEOTIDE SEQUENCE [LARGE SCALE GENOMIC DNA]</scope>
    <source>
        <strain evidence="10">CAU 1051</strain>
    </source>
</reference>
<proteinExistence type="inferred from homology"/>
<keyword evidence="10" id="KW-1185">Reference proteome</keyword>
<dbReference type="PANTHER" id="PTHR30193:SF37">
    <property type="entry name" value="INNER MEMBRANE ABC TRANSPORTER PERMEASE PROTEIN YCJO"/>
    <property type="match status" value="1"/>
</dbReference>
<dbReference type="OrthoDB" id="5174895at2"/>
<dbReference type="EMBL" id="PIOD01000025">
    <property type="protein sequence ID" value="RDW15347.1"/>
    <property type="molecule type" value="Genomic_DNA"/>
</dbReference>
<dbReference type="CDD" id="cd06261">
    <property type="entry name" value="TM_PBP2"/>
    <property type="match status" value="1"/>
</dbReference>
<gene>
    <name evidence="9" type="ORF">CWR45_16275</name>
</gene>
<feature type="transmembrane region" description="Helical" evidence="7">
    <location>
        <begin position="198"/>
        <end position="220"/>
    </location>
</feature>
<comment type="subcellular location">
    <subcellularLocation>
        <location evidence="1 7">Cell membrane</location>
        <topology evidence="1 7">Multi-pass membrane protein</topology>
    </subcellularLocation>
</comment>
<dbReference type="InterPro" id="IPR051393">
    <property type="entry name" value="ABC_transporter_permease"/>
</dbReference>
<dbReference type="AlphaFoldDB" id="A0A3D8PIN3"/>
<feature type="transmembrane region" description="Helical" evidence="7">
    <location>
        <begin position="102"/>
        <end position="122"/>
    </location>
</feature>
<feature type="transmembrane region" description="Helical" evidence="7">
    <location>
        <begin position="152"/>
        <end position="177"/>
    </location>
</feature>
<feature type="transmembrane region" description="Helical" evidence="7">
    <location>
        <begin position="260"/>
        <end position="282"/>
    </location>
</feature>
<evidence type="ECO:0000256" key="5">
    <source>
        <dbReference type="ARBA" id="ARBA00022989"/>
    </source>
</evidence>
<feature type="transmembrane region" description="Helical" evidence="7">
    <location>
        <begin position="69"/>
        <end position="90"/>
    </location>
</feature>
<sequence>MQYFKKSAYLFLLPTIIGLLLFRLIPVIFAFFTSFTDWDIYSPPVWIGLENYTRIFQSGEFWQILRNTLLFTAIYTVGVCIIGLFFAMLLNQRLKGIKFFRSLFFLPVITSIVAVGIIWNWILSPQNGILNILLDKIFNLQEPISWLGDPDYALIALALVYIWKSVGYQMLIFLAGLQNIPTELQEAAQMDGANKWKVFTKVTLPLLTPTIFFVLVITIIESFHTFGITHSMTQGGPYNATNTLSYFIYQNAFVHFNMGYASSLSFVLFILILVITWINFLYRKKWVNY</sequence>
<evidence type="ECO:0000256" key="3">
    <source>
        <dbReference type="ARBA" id="ARBA00022475"/>
    </source>
</evidence>
<comment type="caution">
    <text evidence="9">The sequence shown here is derived from an EMBL/GenBank/DDBJ whole genome shotgun (WGS) entry which is preliminary data.</text>
</comment>
<evidence type="ECO:0000256" key="4">
    <source>
        <dbReference type="ARBA" id="ARBA00022692"/>
    </source>
</evidence>
<evidence type="ECO:0000256" key="2">
    <source>
        <dbReference type="ARBA" id="ARBA00022448"/>
    </source>
</evidence>